<name>A0ACB9I514_9ASTR</name>
<proteinExistence type="predicted"/>
<sequence>MSPESRILCVGSKILYSPVDSRSFTTKRAGSSAKGSGRQFQFKHGWSCGKIARRQVKDTMECDDGDGDGWIWVMKEYGKFESWSVHYKPKTEGKFDVIRVFQLIVNGDILAYYRKLKVYNLETMSFTKLMKFGACSSYVEMEPYVESLELVDKESATTCGETVLSWTEDISIFLVV</sequence>
<comment type="caution">
    <text evidence="1">The sequence shown here is derived from an EMBL/GenBank/DDBJ whole genome shotgun (WGS) entry which is preliminary data.</text>
</comment>
<keyword evidence="2" id="KW-1185">Reference proteome</keyword>
<accession>A0ACB9I514</accession>
<dbReference type="Proteomes" id="UP001056120">
    <property type="component" value="Linkage Group LG10"/>
</dbReference>
<gene>
    <name evidence="1" type="ORF">L1987_31248</name>
</gene>
<reference evidence="1 2" key="2">
    <citation type="journal article" date="2022" name="Mol. Ecol. Resour.">
        <title>The genomes of chicory, endive, great burdock and yacon provide insights into Asteraceae paleo-polyploidization history and plant inulin production.</title>
        <authorList>
            <person name="Fan W."/>
            <person name="Wang S."/>
            <person name="Wang H."/>
            <person name="Wang A."/>
            <person name="Jiang F."/>
            <person name="Liu H."/>
            <person name="Zhao H."/>
            <person name="Xu D."/>
            <person name="Zhang Y."/>
        </authorList>
    </citation>
    <scope>NUCLEOTIDE SEQUENCE [LARGE SCALE GENOMIC DNA]</scope>
    <source>
        <strain evidence="2">cv. Yunnan</strain>
        <tissue evidence="1">Leaves</tissue>
    </source>
</reference>
<evidence type="ECO:0000313" key="1">
    <source>
        <dbReference type="EMBL" id="KAI3803099.1"/>
    </source>
</evidence>
<organism evidence="1 2">
    <name type="scientific">Smallanthus sonchifolius</name>
    <dbReference type="NCBI Taxonomy" id="185202"/>
    <lineage>
        <taxon>Eukaryota</taxon>
        <taxon>Viridiplantae</taxon>
        <taxon>Streptophyta</taxon>
        <taxon>Embryophyta</taxon>
        <taxon>Tracheophyta</taxon>
        <taxon>Spermatophyta</taxon>
        <taxon>Magnoliopsida</taxon>
        <taxon>eudicotyledons</taxon>
        <taxon>Gunneridae</taxon>
        <taxon>Pentapetalae</taxon>
        <taxon>asterids</taxon>
        <taxon>campanulids</taxon>
        <taxon>Asterales</taxon>
        <taxon>Asteraceae</taxon>
        <taxon>Asteroideae</taxon>
        <taxon>Heliantheae alliance</taxon>
        <taxon>Millerieae</taxon>
        <taxon>Smallanthus</taxon>
    </lineage>
</organism>
<reference evidence="2" key="1">
    <citation type="journal article" date="2022" name="Mol. Ecol. Resour.">
        <title>The genomes of chicory, endive, great burdock and yacon provide insights into Asteraceae palaeo-polyploidization history and plant inulin production.</title>
        <authorList>
            <person name="Fan W."/>
            <person name="Wang S."/>
            <person name="Wang H."/>
            <person name="Wang A."/>
            <person name="Jiang F."/>
            <person name="Liu H."/>
            <person name="Zhao H."/>
            <person name="Xu D."/>
            <person name="Zhang Y."/>
        </authorList>
    </citation>
    <scope>NUCLEOTIDE SEQUENCE [LARGE SCALE GENOMIC DNA]</scope>
    <source>
        <strain evidence="2">cv. Yunnan</strain>
    </source>
</reference>
<protein>
    <submittedName>
        <fullName evidence="1">Uncharacterized protein</fullName>
    </submittedName>
</protein>
<dbReference type="EMBL" id="CM042027">
    <property type="protein sequence ID" value="KAI3803099.1"/>
    <property type="molecule type" value="Genomic_DNA"/>
</dbReference>
<evidence type="ECO:0000313" key="2">
    <source>
        <dbReference type="Proteomes" id="UP001056120"/>
    </source>
</evidence>